<feature type="signal peptide" evidence="3">
    <location>
        <begin position="1"/>
        <end position="24"/>
    </location>
</feature>
<dbReference type="EMBL" id="HBHQ01005483">
    <property type="protein sequence ID" value="CAD9811848.1"/>
    <property type="molecule type" value="Transcribed_RNA"/>
</dbReference>
<reference evidence="4" key="1">
    <citation type="submission" date="2021-01" db="EMBL/GenBank/DDBJ databases">
        <authorList>
            <person name="Corre E."/>
            <person name="Pelletier E."/>
            <person name="Niang G."/>
            <person name="Scheremetjew M."/>
            <person name="Finn R."/>
            <person name="Kale V."/>
            <person name="Holt S."/>
            <person name="Cochrane G."/>
            <person name="Meng A."/>
            <person name="Brown T."/>
            <person name="Cohen L."/>
        </authorList>
    </citation>
    <scope>NUCLEOTIDE SEQUENCE</scope>
    <source>
        <strain evidence="4">CCMP2084</strain>
    </source>
</reference>
<gene>
    <name evidence="4" type="ORF">ASEP1449_LOCUS3673</name>
</gene>
<organism evidence="4">
    <name type="scientific">Attheya septentrionalis</name>
    <dbReference type="NCBI Taxonomy" id="420275"/>
    <lineage>
        <taxon>Eukaryota</taxon>
        <taxon>Sar</taxon>
        <taxon>Stramenopiles</taxon>
        <taxon>Ochrophyta</taxon>
        <taxon>Bacillariophyta</taxon>
        <taxon>Coscinodiscophyceae</taxon>
        <taxon>Chaetocerotophycidae</taxon>
        <taxon>Chaetocerotales</taxon>
        <taxon>Attheyaceae</taxon>
        <taxon>Attheya</taxon>
    </lineage>
</organism>
<evidence type="ECO:0000256" key="2">
    <source>
        <dbReference type="PROSITE-ProRule" id="PRU00708"/>
    </source>
</evidence>
<evidence type="ECO:0000256" key="1">
    <source>
        <dbReference type="ARBA" id="ARBA00022737"/>
    </source>
</evidence>
<proteinExistence type="predicted"/>
<dbReference type="InterPro" id="IPR002885">
    <property type="entry name" value="PPR_rpt"/>
</dbReference>
<feature type="chain" id="PRO_5030756230" description="N-acetyltransferase domain-containing protein" evidence="3">
    <location>
        <begin position="25"/>
        <end position="726"/>
    </location>
</feature>
<evidence type="ECO:0008006" key="5">
    <source>
        <dbReference type="Google" id="ProtNLM"/>
    </source>
</evidence>
<feature type="repeat" description="PPR" evidence="2">
    <location>
        <begin position="340"/>
        <end position="371"/>
    </location>
</feature>
<keyword evidence="3" id="KW-0732">Signal</keyword>
<dbReference type="PANTHER" id="PTHR47447">
    <property type="entry name" value="OS03G0856100 PROTEIN"/>
    <property type="match status" value="1"/>
</dbReference>
<evidence type="ECO:0000313" key="4">
    <source>
        <dbReference type="EMBL" id="CAD9811848.1"/>
    </source>
</evidence>
<name>A0A7S2U8X6_9STRA</name>
<sequence>MLMRLHVCALVVAVLSLRDICILAHRPKLLETSAFIITSVSRSNMVKRTPRNACSESETLKISDLQSVGTLIADGACTGEKTGRTSLKRSAQQFDGTKRVVRRKTQRLENAKRRCLPKKLRECGNDGDGALEILYQAHPQLLCIRPNVQENTTVSPVPAGSEAAEEVALYLDGTSIRTVMQIFGRIKRLDPVLVLMYQAISFYSSLSTADNQHESEMRQCFKAAIAACGVCGDWEKALHILKIDMPSGADLQPSIDAYHAVLCACGRASQIDQMLQLMRDLETGSGDQLSESKRTGALGLPQPDRTCYQTALTACMRNQDRWSESLLLIRRMREQGIEPDLNCYNLAIASCSKAAGRHKEAIQLLEEMENDPTVQPNDMSYESVIRACSKAGAWEDSSRFLSKISSEASIDRAEKGGHANAVSMGGDQQMPVYFERLNQFQKVGKGREAWWQIGSFKFSNCSDADFRETLEIGIQPHRNPVRNGISLVFINSKNQEKVGFMLLRNHVYHSNQALLQSSLIGMLIEKKYRGKGLANIFMSIWLSVCLDTHTIPAAEKINKPLISLVLSRFGFIPPIDGGGVEVEIAPYKQGMTTVQSKSDETQRDWEPTMCLYSPSHKSLDGAFCNRDLRQQKMVISRDPPNPRGKKVHVKTGFVHPIAEHLGRNNPDSLETMTQLETMVKGTLSEEDGNKLVFAGNAMSLKQSMFGFMPGISFEDTFKVSDIPCEK</sequence>
<dbReference type="AlphaFoldDB" id="A0A7S2U8X6"/>
<feature type="repeat" description="PPR" evidence="2">
    <location>
        <begin position="304"/>
        <end position="339"/>
    </location>
</feature>
<dbReference type="Gene3D" id="1.25.40.10">
    <property type="entry name" value="Tetratricopeptide repeat domain"/>
    <property type="match status" value="1"/>
</dbReference>
<dbReference type="InterPro" id="IPR011990">
    <property type="entry name" value="TPR-like_helical_dom_sf"/>
</dbReference>
<protein>
    <recommendedName>
        <fullName evidence="5">N-acetyltransferase domain-containing protein</fullName>
    </recommendedName>
</protein>
<dbReference type="PANTHER" id="PTHR47447:SF23">
    <property type="entry name" value="PENTACOTRIPEPTIDE-REPEAT REGION OF PRORP DOMAIN-CONTAINING PROTEIN"/>
    <property type="match status" value="1"/>
</dbReference>
<accession>A0A7S2U8X6</accession>
<keyword evidence="1" id="KW-0677">Repeat</keyword>
<dbReference type="Pfam" id="PF13812">
    <property type="entry name" value="PPR_3"/>
    <property type="match status" value="1"/>
</dbReference>
<dbReference type="PROSITE" id="PS51375">
    <property type="entry name" value="PPR"/>
    <property type="match status" value="2"/>
</dbReference>
<evidence type="ECO:0000256" key="3">
    <source>
        <dbReference type="SAM" id="SignalP"/>
    </source>
</evidence>